<dbReference type="PANTHER" id="PTHR15159">
    <property type="entry name" value="NEUROSECRETORY PROTEIN VGF"/>
    <property type="match status" value="1"/>
</dbReference>
<evidence type="ECO:0000256" key="1">
    <source>
        <dbReference type="SAM" id="MobiDB-lite"/>
    </source>
</evidence>
<keyword evidence="4" id="KW-1185">Reference proteome</keyword>
<evidence type="ECO:0000313" key="3">
    <source>
        <dbReference type="EMBL" id="GCB76739.1"/>
    </source>
</evidence>
<dbReference type="OrthoDB" id="8926660at2759"/>
<evidence type="ECO:0000256" key="2">
    <source>
        <dbReference type="SAM" id="Phobius"/>
    </source>
</evidence>
<feature type="region of interest" description="Disordered" evidence="1">
    <location>
        <begin position="191"/>
        <end position="262"/>
    </location>
</feature>
<dbReference type="InterPro" id="IPR026128">
    <property type="entry name" value="VGF"/>
</dbReference>
<feature type="region of interest" description="Disordered" evidence="1">
    <location>
        <begin position="453"/>
        <end position="481"/>
    </location>
</feature>
<dbReference type="PANTHER" id="PTHR15159:SF2">
    <property type="entry name" value="NEUROSECRETORY PROTEIN VGF"/>
    <property type="match status" value="1"/>
</dbReference>
<feature type="transmembrane region" description="Helical" evidence="2">
    <location>
        <begin position="82"/>
        <end position="101"/>
    </location>
</feature>
<reference evidence="3 4" key="1">
    <citation type="journal article" date="2018" name="Nat. Ecol. Evol.">
        <title>Shark genomes provide insights into elasmobranch evolution and the origin of vertebrates.</title>
        <authorList>
            <person name="Hara Y"/>
            <person name="Yamaguchi K"/>
            <person name="Onimaru K"/>
            <person name="Kadota M"/>
            <person name="Koyanagi M"/>
            <person name="Keeley SD"/>
            <person name="Tatsumi K"/>
            <person name="Tanaka K"/>
            <person name="Motone F"/>
            <person name="Kageyama Y"/>
            <person name="Nozu R"/>
            <person name="Adachi N"/>
            <person name="Nishimura O"/>
            <person name="Nakagawa R"/>
            <person name="Tanegashima C"/>
            <person name="Kiyatake I"/>
            <person name="Matsumoto R"/>
            <person name="Murakumo K"/>
            <person name="Nishida K"/>
            <person name="Terakita A"/>
            <person name="Kuratani S"/>
            <person name="Sato K"/>
            <person name="Hyodo S Kuraku.S."/>
        </authorList>
    </citation>
    <scope>NUCLEOTIDE SEQUENCE [LARGE SCALE GENOMIC DNA]</scope>
</reference>
<gene>
    <name evidence="3" type="ORF">scyTo_0019922</name>
</gene>
<feature type="compositionally biased region" description="Basic and acidic residues" evidence="1">
    <location>
        <begin position="388"/>
        <end position="412"/>
    </location>
</feature>
<feature type="compositionally biased region" description="Acidic residues" evidence="1">
    <location>
        <begin position="413"/>
        <end position="422"/>
    </location>
</feature>
<dbReference type="STRING" id="75743.A0A401PUB9"/>
<feature type="region of interest" description="Disordered" evidence="1">
    <location>
        <begin position="321"/>
        <end position="427"/>
    </location>
</feature>
<keyword evidence="2" id="KW-0472">Membrane</keyword>
<accession>A0A401PUB9</accession>
<name>A0A401PUB9_SCYTO</name>
<keyword evidence="2" id="KW-0812">Transmembrane</keyword>
<dbReference type="AlphaFoldDB" id="A0A401PUB9"/>
<feature type="region of interest" description="Disordered" evidence="1">
    <location>
        <begin position="279"/>
        <end position="306"/>
    </location>
</feature>
<comment type="caution">
    <text evidence="3">The sequence shown here is derived from an EMBL/GenBank/DDBJ whole genome shotgun (WGS) entry which is preliminary data.</text>
</comment>
<feature type="region of interest" description="Disordered" evidence="1">
    <location>
        <begin position="103"/>
        <end position="166"/>
    </location>
</feature>
<sequence length="590" mass="67798">MARTCCLWCRKGSERLGLTVHVSDRVVKGSDLLLLALKVWLVTRAGPLVFYWHYCRGNNPKLPAFTVLSCSAKMIWPTRSQILVLFAVTLACLTLSGAVPLTEESQGERTHPANPKESDQLPLHSQDQRMSPEGGNTAEDEAEKAKSHQVRSAGPRPGAQREPSYDDELFKDVDAKTLAAILLQALKVDEDKPSGREDPRWYSMGASPSTNYGSTRIEGKDLTENVKSRTRVGKIQRSPVSQQSEESEWREQANEEDTLTPQSIDRLEAMLQNMEKYSTAAKRERSNTAQRPLPMYNIKNDDESTENDVLRDLDAFEELVGRKEKYSDYEESQENARGRVKYGAEDLEAREGNRRKVGQQRAADRASDLLLQYLLRGEASEEEQEDEEKVREDQRMGGRGSEESASEEKRADEDEDEDEDIDPQTIDRLIEISSKLHLPADDVIDIINDVEKKRKDSAERIESRHGASRDRFKSSASRLDNSYLPRHRSEKARHQANDEMSLQDLLGAENALDYESMPFNIPRRYRPRPNGYPNYIHPRIYQQRHRPYYYQPAPPVYRNKDYYDDETQDNEEELENYIEKILLKHPEVFQ</sequence>
<evidence type="ECO:0008006" key="5">
    <source>
        <dbReference type="Google" id="ProtNLM"/>
    </source>
</evidence>
<feature type="compositionally biased region" description="Basic and acidic residues" evidence="1">
    <location>
        <begin position="321"/>
        <end position="354"/>
    </location>
</feature>
<protein>
    <recommendedName>
        <fullName evidence="5">Secretogranin-2</fullName>
    </recommendedName>
</protein>
<evidence type="ECO:0000313" key="4">
    <source>
        <dbReference type="Proteomes" id="UP000288216"/>
    </source>
</evidence>
<dbReference type="Proteomes" id="UP000288216">
    <property type="component" value="Unassembled WGS sequence"/>
</dbReference>
<feature type="compositionally biased region" description="Basic and acidic residues" evidence="1">
    <location>
        <begin position="217"/>
        <end position="227"/>
    </location>
</feature>
<feature type="compositionally biased region" description="Basic and acidic residues" evidence="1">
    <location>
        <begin position="453"/>
        <end position="473"/>
    </location>
</feature>
<dbReference type="EMBL" id="BFAA01015346">
    <property type="protein sequence ID" value="GCB76739.1"/>
    <property type="molecule type" value="Genomic_DNA"/>
</dbReference>
<dbReference type="GO" id="GO:0005184">
    <property type="term" value="F:neuropeptide hormone activity"/>
    <property type="evidence" value="ECO:0007669"/>
    <property type="project" value="InterPro"/>
</dbReference>
<feature type="compositionally biased region" description="Basic and acidic residues" evidence="1">
    <location>
        <begin position="191"/>
        <end position="200"/>
    </location>
</feature>
<organism evidence="3 4">
    <name type="scientific">Scyliorhinus torazame</name>
    <name type="common">Cloudy catshark</name>
    <name type="synonym">Catulus torazame</name>
    <dbReference type="NCBI Taxonomy" id="75743"/>
    <lineage>
        <taxon>Eukaryota</taxon>
        <taxon>Metazoa</taxon>
        <taxon>Chordata</taxon>
        <taxon>Craniata</taxon>
        <taxon>Vertebrata</taxon>
        <taxon>Chondrichthyes</taxon>
        <taxon>Elasmobranchii</taxon>
        <taxon>Galeomorphii</taxon>
        <taxon>Galeoidea</taxon>
        <taxon>Carcharhiniformes</taxon>
        <taxon>Scyliorhinidae</taxon>
        <taxon>Scyliorhinus</taxon>
    </lineage>
</organism>
<keyword evidence="2" id="KW-1133">Transmembrane helix</keyword>
<proteinExistence type="predicted"/>
<dbReference type="OMA" id="KVQQPSW"/>
<feature type="compositionally biased region" description="Basic and acidic residues" evidence="1">
    <location>
        <begin position="106"/>
        <end position="119"/>
    </location>
</feature>